<keyword evidence="3" id="KW-1185">Reference proteome</keyword>
<sequence length="202" mass="22780">MDEKDQSKELINMKLLFILGGLATILYMNNASPSSALDFLPATDEEKDLATEAKANADSDNALTDDHTVALEATDAQHQDEHKSLDTIENQYEQKLTDLKDRITNDAKELIDNAKAEFKDLDDLDINLDLLSSGYQYLTDARDLKSDSDESIADIHESYQTTLENNDHNPDKADHIKDDYQEAQRNKLQDLATQAIDTLFQE</sequence>
<dbReference type="EMBL" id="JACHHB010000008">
    <property type="protein sequence ID" value="MBB5173873.1"/>
    <property type="molecule type" value="Genomic_DNA"/>
</dbReference>
<organism evidence="2 3">
    <name type="scientific">Texcoconibacillus texcoconensis</name>
    <dbReference type="NCBI Taxonomy" id="1095777"/>
    <lineage>
        <taxon>Bacteria</taxon>
        <taxon>Bacillati</taxon>
        <taxon>Bacillota</taxon>
        <taxon>Bacilli</taxon>
        <taxon>Bacillales</taxon>
        <taxon>Bacillaceae</taxon>
        <taxon>Texcoconibacillus</taxon>
    </lineage>
</organism>
<evidence type="ECO:0000313" key="2">
    <source>
        <dbReference type="EMBL" id="MBB5173873.1"/>
    </source>
</evidence>
<proteinExistence type="predicted"/>
<gene>
    <name evidence="2" type="ORF">HNQ41_002063</name>
</gene>
<feature type="coiled-coil region" evidence="1">
    <location>
        <begin position="89"/>
        <end position="124"/>
    </location>
</feature>
<comment type="caution">
    <text evidence="2">The sequence shown here is derived from an EMBL/GenBank/DDBJ whole genome shotgun (WGS) entry which is preliminary data.</text>
</comment>
<keyword evidence="1" id="KW-0175">Coiled coil</keyword>
<evidence type="ECO:0000313" key="3">
    <source>
        <dbReference type="Proteomes" id="UP000551878"/>
    </source>
</evidence>
<dbReference type="Proteomes" id="UP000551878">
    <property type="component" value="Unassembled WGS sequence"/>
</dbReference>
<dbReference type="RefSeq" id="WP_184664308.1">
    <property type="nucleotide sequence ID" value="NZ_JACHHB010000008.1"/>
</dbReference>
<dbReference type="AlphaFoldDB" id="A0A840QRC2"/>
<evidence type="ECO:0000256" key="1">
    <source>
        <dbReference type="SAM" id="Coils"/>
    </source>
</evidence>
<accession>A0A840QRC2</accession>
<reference evidence="2 3" key="1">
    <citation type="submission" date="2020-08" db="EMBL/GenBank/DDBJ databases">
        <title>Genomic Encyclopedia of Type Strains, Phase IV (KMG-IV): sequencing the most valuable type-strain genomes for metagenomic binning, comparative biology and taxonomic classification.</title>
        <authorList>
            <person name="Goeker M."/>
        </authorList>
    </citation>
    <scope>NUCLEOTIDE SEQUENCE [LARGE SCALE GENOMIC DNA]</scope>
    <source>
        <strain evidence="2 3">DSM 24696</strain>
    </source>
</reference>
<protein>
    <submittedName>
        <fullName evidence="2">Uncharacterized protein</fullName>
    </submittedName>
</protein>
<name>A0A840QRC2_9BACI</name>